<protein>
    <recommendedName>
        <fullName evidence="4">Arf-GAP domain-containing protein</fullName>
    </recommendedName>
</protein>
<keyword evidence="1 2" id="KW-0863">Zinc-finger</keyword>
<dbReference type="GO" id="GO:0005096">
    <property type="term" value="F:GTPase activator activity"/>
    <property type="evidence" value="ECO:0007669"/>
    <property type="project" value="InterPro"/>
</dbReference>
<evidence type="ECO:0000259" key="4">
    <source>
        <dbReference type="PROSITE" id="PS50115"/>
    </source>
</evidence>
<dbReference type="PANTHER" id="PTHR45819">
    <property type="entry name" value="CENTAURIN-GAMMA-1A"/>
    <property type="match status" value="1"/>
</dbReference>
<dbReference type="PRINTS" id="PR00405">
    <property type="entry name" value="REVINTRACTNG"/>
</dbReference>
<dbReference type="SMART" id="SM00105">
    <property type="entry name" value="ArfGap"/>
    <property type="match status" value="1"/>
</dbReference>
<keyword evidence="6" id="KW-1185">Reference proteome</keyword>
<dbReference type="GO" id="GO:0003924">
    <property type="term" value="F:GTPase activity"/>
    <property type="evidence" value="ECO:0007669"/>
    <property type="project" value="TreeGrafter"/>
</dbReference>
<dbReference type="EMBL" id="UYYB01135609">
    <property type="protein sequence ID" value="VDM85037.1"/>
    <property type="molecule type" value="Genomic_DNA"/>
</dbReference>
<dbReference type="SUPFAM" id="SSF57863">
    <property type="entry name" value="ArfGap/RecO-like zinc finger"/>
    <property type="match status" value="2"/>
</dbReference>
<gene>
    <name evidence="5" type="ORF">SVUK_LOCUS20035</name>
</gene>
<proteinExistence type="predicted"/>
<sequence>MSKPSTRARGGREEVLALRQLPGNDRCADCSQTAPDWASLNLGILICIECSGTHRNLGSHISRNPSFTLVSLHTQTTHFFRVRSLDLDAWPVEFLAVMQAIGNDAANRLWEYHAPSDRRPQPDSPLEVKEAWIRD</sequence>
<feature type="region of interest" description="Disordered" evidence="3">
    <location>
        <begin position="114"/>
        <end position="135"/>
    </location>
</feature>
<dbReference type="Pfam" id="PF01412">
    <property type="entry name" value="ArfGap"/>
    <property type="match status" value="1"/>
</dbReference>
<keyword evidence="1 2" id="KW-0479">Metal-binding</keyword>
<evidence type="ECO:0000256" key="2">
    <source>
        <dbReference type="PROSITE-ProRule" id="PRU00288"/>
    </source>
</evidence>
<feature type="domain" description="Arf-GAP" evidence="4">
    <location>
        <begin position="12"/>
        <end position="135"/>
    </location>
</feature>
<evidence type="ECO:0000256" key="3">
    <source>
        <dbReference type="SAM" id="MobiDB-lite"/>
    </source>
</evidence>
<dbReference type="Gene3D" id="1.10.220.150">
    <property type="entry name" value="Arf GTPase activating protein"/>
    <property type="match status" value="1"/>
</dbReference>
<dbReference type="Proteomes" id="UP000270094">
    <property type="component" value="Unassembled WGS sequence"/>
</dbReference>
<organism evidence="5 6">
    <name type="scientific">Strongylus vulgaris</name>
    <name type="common">Blood worm</name>
    <dbReference type="NCBI Taxonomy" id="40348"/>
    <lineage>
        <taxon>Eukaryota</taxon>
        <taxon>Metazoa</taxon>
        <taxon>Ecdysozoa</taxon>
        <taxon>Nematoda</taxon>
        <taxon>Chromadorea</taxon>
        <taxon>Rhabditida</taxon>
        <taxon>Rhabditina</taxon>
        <taxon>Rhabditomorpha</taxon>
        <taxon>Strongyloidea</taxon>
        <taxon>Strongylidae</taxon>
        <taxon>Strongylus</taxon>
    </lineage>
</organism>
<dbReference type="OrthoDB" id="6136903at2759"/>
<feature type="non-terminal residue" evidence="5">
    <location>
        <position position="135"/>
    </location>
</feature>
<dbReference type="InterPro" id="IPR001164">
    <property type="entry name" value="ArfGAP_dom"/>
</dbReference>
<evidence type="ECO:0000256" key="1">
    <source>
        <dbReference type="ARBA" id="ARBA00022771"/>
    </source>
</evidence>
<evidence type="ECO:0000313" key="6">
    <source>
        <dbReference type="Proteomes" id="UP000270094"/>
    </source>
</evidence>
<dbReference type="InterPro" id="IPR037278">
    <property type="entry name" value="ARFGAP/RecO"/>
</dbReference>
<name>A0A3P7K9G0_STRVU</name>
<accession>A0A3P7K9G0</accession>
<dbReference type="InterPro" id="IPR038508">
    <property type="entry name" value="ArfGAP_dom_sf"/>
</dbReference>
<dbReference type="AlphaFoldDB" id="A0A3P7K9G0"/>
<reference evidence="5 6" key="1">
    <citation type="submission" date="2018-11" db="EMBL/GenBank/DDBJ databases">
        <authorList>
            <consortium name="Pathogen Informatics"/>
        </authorList>
    </citation>
    <scope>NUCLEOTIDE SEQUENCE [LARGE SCALE GENOMIC DNA]</scope>
</reference>
<dbReference type="InterPro" id="IPR051282">
    <property type="entry name" value="Arf-GAP_GTPase_ANK_PH"/>
</dbReference>
<dbReference type="PANTHER" id="PTHR45819:SF5">
    <property type="entry name" value="CENTAURIN-GAMMA-1A"/>
    <property type="match status" value="1"/>
</dbReference>
<dbReference type="PROSITE" id="PS50115">
    <property type="entry name" value="ARFGAP"/>
    <property type="match status" value="1"/>
</dbReference>
<evidence type="ECO:0000313" key="5">
    <source>
        <dbReference type="EMBL" id="VDM85037.1"/>
    </source>
</evidence>
<keyword evidence="1 2" id="KW-0862">Zinc</keyword>
<dbReference type="GO" id="GO:0008270">
    <property type="term" value="F:zinc ion binding"/>
    <property type="evidence" value="ECO:0007669"/>
    <property type="project" value="UniProtKB-KW"/>
</dbReference>